<dbReference type="InterPro" id="IPR001107">
    <property type="entry name" value="Band_7"/>
</dbReference>
<dbReference type="InterPro" id="IPR036013">
    <property type="entry name" value="Band_7/SPFH_dom_sf"/>
</dbReference>
<feature type="transmembrane region" description="Helical" evidence="1">
    <location>
        <begin position="70"/>
        <end position="89"/>
    </location>
</feature>
<accession>A0ABQ9WQ75</accession>
<dbReference type="PANTHER" id="PTHR43446">
    <property type="entry name" value="MEMBRANE PROTEIN-RELATED"/>
    <property type="match status" value="1"/>
</dbReference>
<keyword evidence="1" id="KW-0472">Membrane</keyword>
<dbReference type="Pfam" id="PF01145">
    <property type="entry name" value="Band_7"/>
    <property type="match status" value="1"/>
</dbReference>
<feature type="domain" description="Band 7" evidence="2">
    <location>
        <begin position="114"/>
        <end position="280"/>
    </location>
</feature>
<gene>
    <name evidence="3" type="ORF">BLNAU_23625</name>
</gene>
<reference evidence="3 4" key="1">
    <citation type="journal article" date="2022" name="bioRxiv">
        <title>Genomics of Preaxostyla Flagellates Illuminates Evolutionary Transitions and the Path Towards Mitochondrial Loss.</title>
        <authorList>
            <person name="Novak L.V.F."/>
            <person name="Treitli S.C."/>
            <person name="Pyrih J."/>
            <person name="Halakuc P."/>
            <person name="Pipaliya S.V."/>
            <person name="Vacek V."/>
            <person name="Brzon O."/>
            <person name="Soukal P."/>
            <person name="Eme L."/>
            <person name="Dacks J.B."/>
            <person name="Karnkowska A."/>
            <person name="Elias M."/>
            <person name="Hampl V."/>
        </authorList>
    </citation>
    <scope>NUCLEOTIDE SEQUENCE [LARGE SCALE GENOMIC DNA]</scope>
    <source>
        <strain evidence="3">NAU3</strain>
        <tissue evidence="3">Gut</tissue>
    </source>
</reference>
<keyword evidence="1" id="KW-0812">Transmembrane</keyword>
<dbReference type="Proteomes" id="UP001281761">
    <property type="component" value="Unassembled WGS sequence"/>
</dbReference>
<sequence length="346" mass="37949">MCVQSRSTVQSNTGQCPIHLTDQVQGTSKPPTDTADQKEMQPMTIQHDLPPAYPSIAQDIAEHFLNPMNAGIMCIVAWLLMLAGTAMIVVFALFWWYGVFIGLACAFVAFFLMNGFVTNQPNNGRVYMLCGKYYGTLIKAGYFWMNPLISTHRSFSLKATTLENNKLKVNDVLGNPIEIGVIVVWRIVNTAKAAFSVNNSSEYLSTVADSAIRNVARQFPYDVSDEGEEMSLRGSSVQISMQLQKEIQERVEIAGIEVLEARISQLSYAHEIAAAMLQRQQAVAVVAARQKIVEGAVGMVHTALAQIEDEGKIVFTPDRKAQMVANLLVVLCGGRDAQPTLNVGEG</sequence>
<protein>
    <submittedName>
        <fullName evidence="3">SPFH domain/band 7 family protein</fullName>
    </submittedName>
</protein>
<feature type="transmembrane region" description="Helical" evidence="1">
    <location>
        <begin position="95"/>
        <end position="117"/>
    </location>
</feature>
<organism evidence="3 4">
    <name type="scientific">Blattamonas nauphoetae</name>
    <dbReference type="NCBI Taxonomy" id="2049346"/>
    <lineage>
        <taxon>Eukaryota</taxon>
        <taxon>Metamonada</taxon>
        <taxon>Preaxostyla</taxon>
        <taxon>Oxymonadida</taxon>
        <taxon>Blattamonas</taxon>
    </lineage>
</organism>
<dbReference type="SUPFAM" id="SSF117892">
    <property type="entry name" value="Band 7/SPFH domain"/>
    <property type="match status" value="1"/>
</dbReference>
<dbReference type="CDD" id="cd03402">
    <property type="entry name" value="SPFH_like_u2"/>
    <property type="match status" value="1"/>
</dbReference>
<comment type="caution">
    <text evidence="3">The sequence shown here is derived from an EMBL/GenBank/DDBJ whole genome shotgun (WGS) entry which is preliminary data.</text>
</comment>
<dbReference type="SMART" id="SM00244">
    <property type="entry name" value="PHB"/>
    <property type="match status" value="1"/>
</dbReference>
<dbReference type="EMBL" id="JARBJD010000498">
    <property type="protein sequence ID" value="KAK2941478.1"/>
    <property type="molecule type" value="Genomic_DNA"/>
</dbReference>
<evidence type="ECO:0000256" key="1">
    <source>
        <dbReference type="SAM" id="Phobius"/>
    </source>
</evidence>
<dbReference type="PANTHER" id="PTHR43446:SF1">
    <property type="entry name" value="BAND 7 DOMAIN-CONTAINING PROTEIN"/>
    <property type="match status" value="1"/>
</dbReference>
<proteinExistence type="predicted"/>
<name>A0ABQ9WQ75_9EUKA</name>
<evidence type="ECO:0000313" key="3">
    <source>
        <dbReference type="EMBL" id="KAK2941478.1"/>
    </source>
</evidence>
<keyword evidence="4" id="KW-1185">Reference proteome</keyword>
<evidence type="ECO:0000259" key="2">
    <source>
        <dbReference type="SMART" id="SM00244"/>
    </source>
</evidence>
<evidence type="ECO:0000313" key="4">
    <source>
        <dbReference type="Proteomes" id="UP001281761"/>
    </source>
</evidence>
<dbReference type="Gene3D" id="3.30.479.30">
    <property type="entry name" value="Band 7 domain"/>
    <property type="match status" value="1"/>
</dbReference>
<keyword evidence="1" id="KW-1133">Transmembrane helix</keyword>